<name>A0A514A1E2_9CAUD</name>
<gene>
    <name evidence="1" type="ORF">LAh10_150</name>
</gene>
<dbReference type="EMBL" id="MK838116">
    <property type="protein sequence ID" value="QDH47097.1"/>
    <property type="molecule type" value="Genomic_DNA"/>
</dbReference>
<keyword evidence="1" id="KW-0645">Protease</keyword>
<accession>A0A514A1E2</accession>
<dbReference type="Proteomes" id="UP000318420">
    <property type="component" value="Segment"/>
</dbReference>
<keyword evidence="1" id="KW-0121">Carboxypeptidase</keyword>
<proteinExistence type="predicted"/>
<keyword evidence="1" id="KW-0378">Hydrolase</keyword>
<reference evidence="1 2" key="1">
    <citation type="submission" date="2019-04" db="EMBL/GenBank/DDBJ databases">
        <title>Novel bacteriophages capable of disrupting biofilms from clinical strains of Aeromonas hydrophila with intrinsic antibiotic resistance.</title>
        <authorList>
            <person name="Kabwe M."/>
            <person name="Brown T.L."/>
            <person name="Speirs L."/>
            <person name="Ku H."/>
            <person name="Leach M."/>
            <person name="Chan H.T."/>
            <person name="Petrovski S."/>
            <person name="Lock P."/>
            <person name="Tucci J."/>
        </authorList>
    </citation>
    <scope>NUCLEOTIDE SEQUENCE [LARGE SCALE GENOMIC DNA]</scope>
</reference>
<organism evidence="1 2">
    <name type="scientific">Aeromonas phage LAh10</name>
    <dbReference type="NCBI Taxonomy" id="2591025"/>
    <lineage>
        <taxon>Viruses</taxon>
        <taxon>Duplodnaviria</taxon>
        <taxon>Heunggongvirae</taxon>
        <taxon>Uroviricota</taxon>
        <taxon>Caudoviricetes</taxon>
        <taxon>Chimalliviridae</taxon>
        <taxon>Ludhianavirus</taxon>
        <taxon>Ludhianavirus LAh10</taxon>
    </lineage>
</organism>
<evidence type="ECO:0000313" key="2">
    <source>
        <dbReference type="Proteomes" id="UP000318420"/>
    </source>
</evidence>
<evidence type="ECO:0000313" key="1">
    <source>
        <dbReference type="EMBL" id="QDH47097.1"/>
    </source>
</evidence>
<keyword evidence="2" id="KW-1185">Reference proteome</keyword>
<dbReference type="GO" id="GO:0004180">
    <property type="term" value="F:carboxypeptidase activity"/>
    <property type="evidence" value="ECO:0007669"/>
    <property type="project" value="UniProtKB-KW"/>
</dbReference>
<protein>
    <submittedName>
        <fullName evidence="1">Putative transglycosylase/D-alanyl-D-alanine carboxypeptidase</fullName>
    </submittedName>
</protein>
<sequence>MNNNREVFGLKSIQSLMREVGLYGGRIDALFGPSCVDAMKALVANANPSYNPIVAVPTYDATDVFKWVQEYLVRAGKTPNGFAVDGKWGSGTEGELGKLCNMYAEAHSLPFYSYAWTAHPRITPEMVAKVEAWMVKWGKPKEHVNYLFSCMALETGRTFDASIKNKHSGAVGLIQFMPGPNGSAVDLGTTTDALAKMTEVDQLDYVFKYFEKYGYIKKCARLEDYYLTIFYPAHVGKDPNIKVGVEGTKLYSQNSGFDREKKGFYTVGDIAFAITEFYWEGMDPKKRTIK</sequence>